<evidence type="ECO:0000256" key="2">
    <source>
        <dbReference type="SAM" id="Phobius"/>
    </source>
</evidence>
<feature type="transmembrane region" description="Helical" evidence="2">
    <location>
        <begin position="289"/>
        <end position="312"/>
    </location>
</feature>
<evidence type="ECO:0000313" key="3">
    <source>
        <dbReference type="EMBL" id="KAG6958625.1"/>
    </source>
</evidence>
<dbReference type="Proteomes" id="UP000709295">
    <property type="component" value="Unassembled WGS sequence"/>
</dbReference>
<feature type="region of interest" description="Disordered" evidence="1">
    <location>
        <begin position="80"/>
        <end position="118"/>
    </location>
</feature>
<keyword evidence="4" id="KW-1185">Reference proteome</keyword>
<organism evidence="3 4">
    <name type="scientific">Phytophthora aleatoria</name>
    <dbReference type="NCBI Taxonomy" id="2496075"/>
    <lineage>
        <taxon>Eukaryota</taxon>
        <taxon>Sar</taxon>
        <taxon>Stramenopiles</taxon>
        <taxon>Oomycota</taxon>
        <taxon>Peronosporomycetes</taxon>
        <taxon>Peronosporales</taxon>
        <taxon>Peronosporaceae</taxon>
        <taxon>Phytophthora</taxon>
    </lineage>
</organism>
<evidence type="ECO:0000256" key="1">
    <source>
        <dbReference type="SAM" id="MobiDB-lite"/>
    </source>
</evidence>
<sequence>MVVTTEHVLQYLMTYMRARSLLVINTACADVEARVESSLRSAVRMLSSPNPDAKPPSPGRHGSLRLLIAALDASYCAGTSTQPLEPMPGLTATSRSVHSGLRRRAQTSPHPADDDRRRGTCSYYPADISGCRTPRSCYDCLNSELEKEPDGCIINEVGRCVSIAGNYDVSLDFRVVVSGDISNERSPINSQKVTQPPRNLTDQHTIHIELEFPAVNTSYCEANDAMFSADQLAGGGFIYGTEGCVFIEVCEIPSWVYVVGGSDCFGLSAADYNDPSEENHGDGNGDNPQVFWCVAIAIILTLVAALAMVITIHHKPSMELQRRRTSAIGQPIASSSRIAGKSGALLLNLFGWESMRADLIEKERQEMQNRICIQPCPVIENNSLPGFSPSANYLQLVGVEPSAPVMSPINSSAPRFTDS</sequence>
<gene>
    <name evidence="3" type="ORF">JG688_00010430</name>
</gene>
<reference evidence="3" key="1">
    <citation type="submission" date="2021-01" db="EMBL/GenBank/DDBJ databases">
        <title>Phytophthora aleatoria, a newly-described species from Pinus radiata is distinct from Phytophthora cactorum isolates based on comparative genomics.</title>
        <authorList>
            <person name="Mcdougal R."/>
            <person name="Panda P."/>
            <person name="Williams N."/>
            <person name="Studholme D.J."/>
        </authorList>
    </citation>
    <scope>NUCLEOTIDE SEQUENCE</scope>
    <source>
        <strain evidence="3">NZFS 4037</strain>
    </source>
</reference>
<evidence type="ECO:0000313" key="4">
    <source>
        <dbReference type="Proteomes" id="UP000709295"/>
    </source>
</evidence>
<keyword evidence="2" id="KW-0812">Transmembrane</keyword>
<protein>
    <submittedName>
        <fullName evidence="3">Uncharacterized protein</fullName>
    </submittedName>
</protein>
<name>A0A8J5M5Y2_9STRA</name>
<dbReference type="AlphaFoldDB" id="A0A8J5M5Y2"/>
<keyword evidence="2" id="KW-1133">Transmembrane helix</keyword>
<dbReference type="EMBL" id="JAENGY010000659">
    <property type="protein sequence ID" value="KAG6958625.1"/>
    <property type="molecule type" value="Genomic_DNA"/>
</dbReference>
<accession>A0A8J5M5Y2</accession>
<comment type="caution">
    <text evidence="3">The sequence shown here is derived from an EMBL/GenBank/DDBJ whole genome shotgun (WGS) entry which is preliminary data.</text>
</comment>
<proteinExistence type="predicted"/>
<keyword evidence="2" id="KW-0472">Membrane</keyword>